<dbReference type="InterPro" id="IPR000182">
    <property type="entry name" value="GNAT_dom"/>
</dbReference>
<dbReference type="RefSeq" id="WP_189436153.1">
    <property type="nucleotide sequence ID" value="NZ_BMXE01000002.1"/>
</dbReference>
<dbReference type="Gene3D" id="3.40.630.30">
    <property type="match status" value="1"/>
</dbReference>
<dbReference type="Proteomes" id="UP000637980">
    <property type="component" value="Unassembled WGS sequence"/>
</dbReference>
<evidence type="ECO:0000259" key="1">
    <source>
        <dbReference type="PROSITE" id="PS51186"/>
    </source>
</evidence>
<dbReference type="Pfam" id="PF00583">
    <property type="entry name" value="Acetyltransf_1"/>
    <property type="match status" value="1"/>
</dbReference>
<evidence type="ECO:0000313" key="2">
    <source>
        <dbReference type="EMBL" id="GHB27803.1"/>
    </source>
</evidence>
<dbReference type="PROSITE" id="PS51186">
    <property type="entry name" value="GNAT"/>
    <property type="match status" value="1"/>
</dbReference>
<sequence>MTFETFEEIIVEPAIEADASRLGELVFAMERELWPEDELDLDRFKETARDILSDGNFRYWAYLARSQGELLGFITLAEKKAIYAGGPFGEIVEFYVVPSGRCAGIGKSLLARAVLKGQELDWPYLEVAAPHQPAWKTTLSFYLNNEFREIGPRLEREI</sequence>
<protein>
    <recommendedName>
        <fullName evidence="1">N-acetyltransferase domain-containing protein</fullName>
    </recommendedName>
</protein>
<accession>A0ABQ3E6S1</accession>
<evidence type="ECO:0000313" key="3">
    <source>
        <dbReference type="Proteomes" id="UP000637980"/>
    </source>
</evidence>
<feature type="domain" description="N-acetyltransferase" evidence="1">
    <location>
        <begin position="9"/>
        <end position="158"/>
    </location>
</feature>
<dbReference type="SUPFAM" id="SSF55729">
    <property type="entry name" value="Acyl-CoA N-acyltransferases (Nat)"/>
    <property type="match status" value="1"/>
</dbReference>
<comment type="caution">
    <text evidence="2">The sequence shown here is derived from an EMBL/GenBank/DDBJ whole genome shotgun (WGS) entry which is preliminary data.</text>
</comment>
<dbReference type="InterPro" id="IPR016181">
    <property type="entry name" value="Acyl_CoA_acyltransferase"/>
</dbReference>
<organism evidence="2 3">
    <name type="scientific">Pseudovibrio japonicus</name>
    <dbReference type="NCBI Taxonomy" id="366534"/>
    <lineage>
        <taxon>Bacteria</taxon>
        <taxon>Pseudomonadati</taxon>
        <taxon>Pseudomonadota</taxon>
        <taxon>Alphaproteobacteria</taxon>
        <taxon>Hyphomicrobiales</taxon>
        <taxon>Stappiaceae</taxon>
        <taxon>Pseudovibrio</taxon>
    </lineage>
</organism>
<keyword evidence="3" id="KW-1185">Reference proteome</keyword>
<dbReference type="EMBL" id="BMXE01000002">
    <property type="protein sequence ID" value="GHB27803.1"/>
    <property type="molecule type" value="Genomic_DNA"/>
</dbReference>
<reference evidence="3" key="1">
    <citation type="journal article" date="2019" name="Int. J. Syst. Evol. Microbiol.">
        <title>The Global Catalogue of Microorganisms (GCM) 10K type strain sequencing project: providing services to taxonomists for standard genome sequencing and annotation.</title>
        <authorList>
            <consortium name="The Broad Institute Genomics Platform"/>
            <consortium name="The Broad Institute Genome Sequencing Center for Infectious Disease"/>
            <person name="Wu L."/>
            <person name="Ma J."/>
        </authorList>
    </citation>
    <scope>NUCLEOTIDE SEQUENCE [LARGE SCALE GENOMIC DNA]</scope>
    <source>
        <strain evidence="3">KCTC 12861</strain>
    </source>
</reference>
<proteinExistence type="predicted"/>
<name>A0ABQ3E6S1_9HYPH</name>
<gene>
    <name evidence="2" type="ORF">GCM10007094_15210</name>
</gene>
<dbReference type="CDD" id="cd04301">
    <property type="entry name" value="NAT_SF"/>
    <property type="match status" value="1"/>
</dbReference>